<dbReference type="Pfam" id="PF00207">
    <property type="entry name" value="A2M"/>
    <property type="match status" value="1"/>
</dbReference>
<accession>A0ABV8QTF3</accession>
<dbReference type="InterPro" id="IPR002890">
    <property type="entry name" value="MG2"/>
</dbReference>
<proteinExistence type="inferred from homology"/>
<evidence type="ECO:0000313" key="4">
    <source>
        <dbReference type="Proteomes" id="UP001595907"/>
    </source>
</evidence>
<dbReference type="Proteomes" id="UP001595907">
    <property type="component" value="Unassembled WGS sequence"/>
</dbReference>
<organism evidence="3 4">
    <name type="scientific">Ferruginibacter yonginensis</name>
    <dbReference type="NCBI Taxonomy" id="1310416"/>
    <lineage>
        <taxon>Bacteria</taxon>
        <taxon>Pseudomonadati</taxon>
        <taxon>Bacteroidota</taxon>
        <taxon>Chitinophagia</taxon>
        <taxon>Chitinophagales</taxon>
        <taxon>Chitinophagaceae</taxon>
        <taxon>Ferruginibacter</taxon>
    </lineage>
</organism>
<dbReference type="InterPro" id="IPR001599">
    <property type="entry name" value="Macroglobln_a2"/>
</dbReference>
<dbReference type="Gene3D" id="2.60.40.1930">
    <property type="match status" value="1"/>
</dbReference>
<dbReference type="SMART" id="SM01419">
    <property type="entry name" value="Thiol-ester_cl"/>
    <property type="match status" value="1"/>
</dbReference>
<reference evidence="4" key="1">
    <citation type="journal article" date="2019" name="Int. J. Syst. Evol. Microbiol.">
        <title>The Global Catalogue of Microorganisms (GCM) 10K type strain sequencing project: providing services to taxonomists for standard genome sequencing and annotation.</title>
        <authorList>
            <consortium name="The Broad Institute Genomics Platform"/>
            <consortium name="The Broad Institute Genome Sequencing Center for Infectious Disease"/>
            <person name="Wu L."/>
            <person name="Ma J."/>
        </authorList>
    </citation>
    <scope>NUCLEOTIDE SEQUENCE [LARGE SCALE GENOMIC DNA]</scope>
    <source>
        <strain evidence="4">CECT 8289</strain>
    </source>
</reference>
<evidence type="ECO:0000313" key="3">
    <source>
        <dbReference type="EMBL" id="MFC4263540.1"/>
    </source>
</evidence>
<name>A0ABV8QTF3_9BACT</name>
<comment type="caution">
    <text evidence="3">The sequence shown here is derived from an EMBL/GenBank/DDBJ whole genome shotgun (WGS) entry which is preliminary data.</text>
</comment>
<feature type="domain" description="Alpha-2-macroglobulin" evidence="2">
    <location>
        <begin position="1239"/>
        <end position="1329"/>
    </location>
</feature>
<comment type="similarity">
    <text evidence="1">Belongs to the protease inhibitor I39 (alpha-2-macroglobulin) family. Bacterial alpha-2-macroglobulin subfamily.</text>
</comment>
<dbReference type="EMBL" id="JBHSCZ010000002">
    <property type="protein sequence ID" value="MFC4263540.1"/>
    <property type="molecule type" value="Genomic_DNA"/>
</dbReference>
<keyword evidence="4" id="KW-1185">Reference proteome</keyword>
<dbReference type="Gene3D" id="1.50.10.20">
    <property type="match status" value="1"/>
</dbReference>
<dbReference type="SUPFAM" id="SSF48239">
    <property type="entry name" value="Terpenoid cyclases/Protein prenyltransferases"/>
    <property type="match status" value="1"/>
</dbReference>
<gene>
    <name evidence="3" type="ORF">ACFOWM_11655</name>
</gene>
<evidence type="ECO:0000259" key="2">
    <source>
        <dbReference type="SMART" id="SM01360"/>
    </source>
</evidence>
<dbReference type="SMART" id="SM01360">
    <property type="entry name" value="A2M"/>
    <property type="match status" value="1"/>
</dbReference>
<dbReference type="Pfam" id="PF17973">
    <property type="entry name" value="bMG10"/>
    <property type="match status" value="1"/>
</dbReference>
<evidence type="ECO:0000256" key="1">
    <source>
        <dbReference type="ARBA" id="ARBA00010556"/>
    </source>
</evidence>
<dbReference type="InterPro" id="IPR047565">
    <property type="entry name" value="Alpha-macroglob_thiol-ester_cl"/>
</dbReference>
<dbReference type="Pfam" id="PF01835">
    <property type="entry name" value="MG2"/>
    <property type="match status" value="1"/>
</dbReference>
<sequence>MKQITLLAIILSVNFIQLKAQIKNEYNTQWSKIKAFEEKGLVKDGLQEVLKIYSDAVKTKNEPQQMKALMYQMRFQQTLVDDSETKNYQLIDSLIKKATAPTKNILQSMQAQMLLSYLQNNRYNLYNRTTEGTAAQTNTDFKTWSIQQLRNKIIDLYKASLQQKTLLQNTPYTSYNAIMEKGKNTEHLRPTLYDVLAHQALGFFMSTENDVTEATSQFIINDTAVFAPIPALVQHRFTTKDTSALYYNALILMQDLIKFHVKDAQADALLDVYLKYISFVNEHAVINNKQTLYEAALQNIENNYSNSAVSAQATFLRASIYEQLGNEYKAYTNTTHQFALVTARAIAEKGYKNFPKSEGGINCKNLIAQIDQPNISFQIEEVNVPNQAFRALLTFKNVTTIYCKIIKTNKEQVSLFRGEDEQMKWQKLVNLPALKSWTVTIPAQNDYQMHGAEIKVDGLPAGVYYLVTSLKPDFSLSDNILNSAVTNVSSISYFSNNNNELYVLNRTTGAPIEKATVQIYNSIYDSKTSTYQLQKNKSYITDKNGYVKLAVDKNYNNQRIEINYNNEQLFTDDYFYLSQYNSYNKVVAQKSSFLFTDRAIYRPGQTLFFKGIMIGTDTLGKNAQVLPNQKTTVVLYDNNQQKVARLNLITNNYGSYNGSFSIPQGLLNGQFYLQDSLTKKQQYFSVEEYKRPKFATTIAASKGIFKLNDRIKVTGNAKAFAGNNIDGAKVSYRVLRTVDYPIWWFYKSRLPIYNVKEVEVTNGITTTDINGNFDIVFTALPDETIDKKSQPTFQFKIVADVTDINGETRTGTQTINASYQNIFLNIDAADKVLKDSVHQIRITSNNINNDFVKTPIQVKVIALKAPNKFFRERYWEVPDVFLMDKTTYYTNFPDDLYANENDPATWEQGDVVYQKNDTTSAMGKWQWSSSLQLGWYKFVVTTLSTDGTTITAERFVEIMNAASILNDEAIKITTAKKMVQPGEALPYTISTAFDKVWLVQNISTVNEQYKITYPTFSNQQPLNNTIQISEADRGGVQLQYAAVYHNRFYTGSTLIDVPWTNKQLDITYTTFRDKVLPGSNEKWTINIKGKHADKVAAEALISMYDASLDAIKPHSWNDLNELWSTKFNTSFYTANTFEKVTSLVNDLKKGGFIEEVVKIYTTIIDNSLINMRSKIMIRGVSTFASTKSKIVVVDKSIEMDSVQFNFKTNDNAIVSQSNNNNNIKDPVKEVQVRKNFNETAFFFPELQTDSVGDIHFSFTMPEALTQWKTMVLAHTKEAASGMAAATTITQKPIMVQPTVPRFLREGDSFEMAAKVVNTATTEITGTATLTLIDAITNQPVDGWFKNVFPQQYFTVPAQQSVAIKFPVTIPSNFNSSLVYRITVTSNDKMFTDGEEAAIPILSNRILVTETLPINLKNETAKSFQFLKLLNSEQSNTLTQKGITVEFTNNPAWYAVQALPYLMEYPYECAEQTFNRYFANAVASQIVSATPKIKSIFNEWANDSTNNNANAFLSNLQKNENLKAVLLEETPWVLNAQNEQQQKKQIGLLFNLLKLDAEKIAMFNKLKEMQLGDGGFAWFKGGQSDVYITQYIVESFGHLQKLQAISKADMATLQPMLLKVIAFTDEQIKKQYDNLIKYKANLTGNNLSTNVVHYLYMRSFFKEVDIASKNKKAVAYYTQQANKYWLPQTKYLQAMIALTAERNGDSKTAKAIIKALQQSAIVNDEMGMYWKDMSKAGYYWHQAPIEAQALLIEAFSEIDGNIATVDALKTWLLKQKQTQQWASTKATAAACYALLLNGSNWLDDNKEVTINLGNTVIKSTDQPKEAGTGYFKKLIPADKVTTQMGNIAVRLTGDTKNTTSYGAVYWQYFEDADKVTTSATALRLNKQLYLQRNTFKGPVLTPISEGDELKIGDKVVVKITLKTDRDLEYVHMKDLRAACMEPLNTLSSYKWQGGLGYYETTKDASTNFFFSNIPKGMYVFEYSLFVTAAGNFSNGITTIQCMYAPEFTSNSEGVRVTAVP</sequence>
<protein>
    <submittedName>
        <fullName evidence="3">Alpha-2-macroglobulin</fullName>
    </submittedName>
</protein>
<dbReference type="InterPro" id="IPR041246">
    <property type="entry name" value="Bact_MG10"/>
</dbReference>
<dbReference type="InterPro" id="IPR008930">
    <property type="entry name" value="Terpenoid_cyclase/PrenylTrfase"/>
</dbReference>
<dbReference type="PANTHER" id="PTHR40094">
    <property type="entry name" value="ALPHA-2-MACROGLOBULIN HOMOLOG"/>
    <property type="match status" value="1"/>
</dbReference>
<dbReference type="Gene3D" id="2.20.130.20">
    <property type="match status" value="1"/>
</dbReference>
<dbReference type="RefSeq" id="WP_379710250.1">
    <property type="nucleotide sequence ID" value="NZ_JBHSCZ010000002.1"/>
</dbReference>
<dbReference type="PANTHER" id="PTHR40094:SF1">
    <property type="entry name" value="UBIQUITIN DOMAIN-CONTAINING PROTEIN"/>
    <property type="match status" value="1"/>
</dbReference>
<dbReference type="InterPro" id="IPR051802">
    <property type="entry name" value="YfhM-like"/>
</dbReference>